<keyword evidence="3" id="KW-1185">Reference proteome</keyword>
<reference evidence="2 3" key="1">
    <citation type="journal article" date="2011" name="J. Bacteriol.">
        <title>Genome sequence of the algicidal bacterium Kordia algicida OT-1.</title>
        <authorList>
            <person name="Lee H.S."/>
            <person name="Kang S.G."/>
            <person name="Kwon K.K."/>
            <person name="Lee J.H."/>
            <person name="Kim S.J."/>
        </authorList>
    </citation>
    <scope>NUCLEOTIDE SEQUENCE [LARGE SCALE GENOMIC DNA]</scope>
    <source>
        <strain evidence="2 3">OT-1</strain>
    </source>
</reference>
<dbReference type="EMBL" id="ABIB01000004">
    <property type="protein sequence ID" value="EDP96472.1"/>
    <property type="molecule type" value="Genomic_DNA"/>
</dbReference>
<keyword evidence="1" id="KW-0472">Membrane</keyword>
<keyword evidence="1" id="KW-0812">Transmembrane</keyword>
<evidence type="ECO:0000313" key="2">
    <source>
        <dbReference type="EMBL" id="EDP96472.1"/>
    </source>
</evidence>
<evidence type="ECO:0000313" key="3">
    <source>
        <dbReference type="Proteomes" id="UP000002945"/>
    </source>
</evidence>
<dbReference type="AlphaFoldDB" id="A9DVV6"/>
<organism evidence="2 3">
    <name type="scientific">Kordia algicida OT-1</name>
    <dbReference type="NCBI Taxonomy" id="391587"/>
    <lineage>
        <taxon>Bacteria</taxon>
        <taxon>Pseudomonadati</taxon>
        <taxon>Bacteroidota</taxon>
        <taxon>Flavobacteriia</taxon>
        <taxon>Flavobacteriales</taxon>
        <taxon>Flavobacteriaceae</taxon>
        <taxon>Kordia</taxon>
    </lineage>
</organism>
<name>A9DVV6_9FLAO</name>
<gene>
    <name evidence="2" type="ORF">KAOT1_03647</name>
</gene>
<protein>
    <submittedName>
        <fullName evidence="2">Uncharacterized protein</fullName>
    </submittedName>
</protein>
<comment type="caution">
    <text evidence="2">The sequence shown here is derived from an EMBL/GenBank/DDBJ whole genome shotgun (WGS) entry which is preliminary data.</text>
</comment>
<evidence type="ECO:0000256" key="1">
    <source>
        <dbReference type="SAM" id="Phobius"/>
    </source>
</evidence>
<sequence length="51" mass="5946">MLLSFFNTFLRLIFNIFLKGILGFGFWVLGFGFWVLGFGFWVLGFGFWVLG</sequence>
<proteinExistence type="predicted"/>
<accession>A9DVV6</accession>
<feature type="transmembrane region" description="Helical" evidence="1">
    <location>
        <begin position="21"/>
        <end position="50"/>
    </location>
</feature>
<dbReference type="HOGENOM" id="CLU_3099944_0_0_10"/>
<keyword evidence="1" id="KW-1133">Transmembrane helix</keyword>
<dbReference type="Proteomes" id="UP000002945">
    <property type="component" value="Unassembled WGS sequence"/>
</dbReference>